<accession>A0A0G0LY49</accession>
<comment type="function">
    <text evidence="8 9">Involved in peptidoglycan biosynthesis. Transports lipid-linked peptidoglycan precursors from the inner to the outer leaflet of the cytoplasmic membrane.</text>
</comment>
<dbReference type="InterPro" id="IPR004268">
    <property type="entry name" value="MurJ"/>
</dbReference>
<keyword evidence="8 9" id="KW-0961">Cell wall biogenesis/degradation</keyword>
<evidence type="ECO:0000256" key="7">
    <source>
        <dbReference type="ARBA" id="ARBA00023136"/>
    </source>
</evidence>
<dbReference type="PIRSF" id="PIRSF002869">
    <property type="entry name" value="MviN"/>
    <property type="match status" value="1"/>
</dbReference>
<keyword evidence="2 8" id="KW-1003">Cell membrane</keyword>
<evidence type="ECO:0000256" key="1">
    <source>
        <dbReference type="ARBA" id="ARBA00004651"/>
    </source>
</evidence>
<dbReference type="AlphaFoldDB" id="A0A0G0LY49"/>
<proteinExistence type="inferred from homology"/>
<dbReference type="GO" id="GO:0008360">
    <property type="term" value="P:regulation of cell shape"/>
    <property type="evidence" value="ECO:0007669"/>
    <property type="project" value="UniProtKB-UniRule"/>
</dbReference>
<dbReference type="GO" id="GO:0009252">
    <property type="term" value="P:peptidoglycan biosynthetic process"/>
    <property type="evidence" value="ECO:0007669"/>
    <property type="project" value="UniProtKB-UniRule"/>
</dbReference>
<keyword evidence="3 8" id="KW-0812">Transmembrane</keyword>
<evidence type="ECO:0000256" key="3">
    <source>
        <dbReference type="ARBA" id="ARBA00022692"/>
    </source>
</evidence>
<feature type="transmembrane region" description="Helical" evidence="8">
    <location>
        <begin position="478"/>
        <end position="500"/>
    </location>
</feature>
<dbReference type="EMBL" id="LBVT01000001">
    <property type="protein sequence ID" value="KKQ92940.1"/>
    <property type="molecule type" value="Genomic_DNA"/>
</dbReference>
<dbReference type="Pfam" id="PF03023">
    <property type="entry name" value="MurJ"/>
    <property type="match status" value="1"/>
</dbReference>
<organism evidence="10 11">
    <name type="scientific">Candidatus Azambacteria bacterium GW2011_GWA2_39_10</name>
    <dbReference type="NCBI Taxonomy" id="1618611"/>
    <lineage>
        <taxon>Bacteria</taxon>
        <taxon>Candidatus Azamiibacteriota</taxon>
    </lineage>
</organism>
<keyword evidence="6 8" id="KW-1133">Transmembrane helix</keyword>
<evidence type="ECO:0000256" key="8">
    <source>
        <dbReference type="HAMAP-Rule" id="MF_02078"/>
    </source>
</evidence>
<dbReference type="PRINTS" id="PR01806">
    <property type="entry name" value="VIRFACTRMVIN"/>
</dbReference>
<dbReference type="GO" id="GO:0005886">
    <property type="term" value="C:plasma membrane"/>
    <property type="evidence" value="ECO:0007669"/>
    <property type="project" value="UniProtKB-SubCell"/>
</dbReference>
<feature type="transmembrane region" description="Helical" evidence="8">
    <location>
        <begin position="175"/>
        <end position="195"/>
    </location>
</feature>
<dbReference type="PANTHER" id="PTHR47019:SF1">
    <property type="entry name" value="LIPID II FLIPPASE MURJ"/>
    <property type="match status" value="1"/>
</dbReference>
<dbReference type="UniPathway" id="UPA00219"/>
<name>A0A0G0LY49_9BACT</name>
<sequence>MFAIIGKFINSKSQKISSAALTVAFFGLISRIFGLWRDRMLAGEFGAGQTLDIYYAAFKIPDLVYNLLIVGAISSAFIPVFHEYLTKDKDDIWKFVGNVLNILLLALLIFSIILILFAPWLIFFIAPGFDKPSLDLTVKISRILFLSPLLLGISALISALLQAHSRFLITSLAPIFYNLGIIFGIIFLAPSFGIWGLVYGVILGAFLHFIIQIPSLLNIGFKPKIILDFRNPGLIKIVKLWFPRTLGLLAFQVNSIVATAIASSLAIGSIAIFNFADNLRWVPIGIIGVAFSTAAFPAMSLAYAQGKKDLFLKRFSLAVRQTFFIVIPISLLFFVFRAQIVRIILGTGEFGWDETRLTAAVLGLFSFGIFAAALLPLFTRAFFAFHNTKTPVFINIISMVINVALSFLFVMTFIKFPILSHILANFLKVNDIKGVAILGLPLAITIASIINITWHWFDLKKHVGDFGTFEIKKSLMKIIIASAIGVVFAYGGLYLLNIVFNTRTVFGLFLQTSGAFILAAFGYLTTAFILKSEEILMLNMPATFFNWRGIKNPELTPGESLDDQY</sequence>
<comment type="subcellular location">
    <subcellularLocation>
        <location evidence="1 8">Cell membrane</location>
        <topology evidence="1 8">Multi-pass membrane protein</topology>
    </subcellularLocation>
</comment>
<reference evidence="10" key="1">
    <citation type="journal article" date="2015" name="Nature">
        <title>rRNA introns, odd ribosomes, and small enigmatic genomes across a large radiation of phyla.</title>
        <authorList>
            <person name="Brown C.T."/>
            <person name="Hug L.A."/>
            <person name="Thomas B.C."/>
            <person name="Sharon I."/>
            <person name="Castelle C.J."/>
            <person name="Singh A."/>
            <person name="Wilkins M.J."/>
            <person name="Williams K.H."/>
            <person name="Banfield J.F."/>
        </authorList>
    </citation>
    <scope>NUCLEOTIDE SEQUENCE [LARGE SCALE GENOMIC DNA]</scope>
</reference>
<keyword evidence="4 8" id="KW-0133">Cell shape</keyword>
<dbReference type="GO" id="GO:0071555">
    <property type="term" value="P:cell wall organization"/>
    <property type="evidence" value="ECO:0007669"/>
    <property type="project" value="UniProtKB-UniRule"/>
</dbReference>
<evidence type="ECO:0000256" key="9">
    <source>
        <dbReference type="PIRNR" id="PIRNR002869"/>
    </source>
</evidence>
<feature type="transmembrane region" description="Helical" evidence="8">
    <location>
        <begin position="281"/>
        <end position="303"/>
    </location>
</feature>
<evidence type="ECO:0000313" key="11">
    <source>
        <dbReference type="Proteomes" id="UP000034706"/>
    </source>
</evidence>
<dbReference type="GO" id="GO:0015648">
    <property type="term" value="F:lipid-linked peptidoglycan transporter activity"/>
    <property type="evidence" value="ECO:0007669"/>
    <property type="project" value="UniProtKB-UniRule"/>
</dbReference>
<dbReference type="CDD" id="cd13123">
    <property type="entry name" value="MATE_MurJ_like"/>
    <property type="match status" value="1"/>
</dbReference>
<keyword evidence="7 8" id="KW-0472">Membrane</keyword>
<feature type="transmembrane region" description="Helical" evidence="8">
    <location>
        <begin position="201"/>
        <end position="221"/>
    </location>
</feature>
<feature type="transmembrane region" description="Helical" evidence="8">
    <location>
        <begin position="102"/>
        <end position="123"/>
    </location>
</feature>
<protein>
    <recommendedName>
        <fullName evidence="8">Probable lipid II flippase MurJ</fullName>
    </recommendedName>
</protein>
<gene>
    <name evidence="8" type="primary">murJ</name>
    <name evidence="10" type="ORF">UT16_C0001G0006</name>
</gene>
<evidence type="ECO:0000256" key="4">
    <source>
        <dbReference type="ARBA" id="ARBA00022960"/>
    </source>
</evidence>
<feature type="transmembrane region" description="Helical" evidence="8">
    <location>
        <begin position="143"/>
        <end position="163"/>
    </location>
</feature>
<comment type="pathway">
    <text evidence="8">Cell wall biogenesis; peptidoglycan biosynthesis.</text>
</comment>
<dbReference type="GO" id="GO:0034204">
    <property type="term" value="P:lipid translocation"/>
    <property type="evidence" value="ECO:0007669"/>
    <property type="project" value="TreeGrafter"/>
</dbReference>
<dbReference type="Proteomes" id="UP000034706">
    <property type="component" value="Unassembled WGS sequence"/>
</dbReference>
<feature type="transmembrane region" description="Helical" evidence="8">
    <location>
        <begin position="357"/>
        <end position="378"/>
    </location>
</feature>
<keyword evidence="8 9" id="KW-0813">Transport</keyword>
<feature type="transmembrane region" description="Helical" evidence="8">
    <location>
        <begin position="506"/>
        <end position="530"/>
    </location>
</feature>
<dbReference type="PANTHER" id="PTHR47019">
    <property type="entry name" value="LIPID II FLIPPASE MURJ"/>
    <property type="match status" value="1"/>
</dbReference>
<evidence type="ECO:0000256" key="2">
    <source>
        <dbReference type="ARBA" id="ARBA00022475"/>
    </source>
</evidence>
<evidence type="ECO:0000313" key="10">
    <source>
        <dbReference type="EMBL" id="KKQ92940.1"/>
    </source>
</evidence>
<feature type="transmembrane region" description="Helical" evidence="8">
    <location>
        <begin position="16"/>
        <end position="36"/>
    </location>
</feature>
<dbReference type="HAMAP" id="MF_02078">
    <property type="entry name" value="MurJ_MviN"/>
    <property type="match status" value="1"/>
</dbReference>
<evidence type="ECO:0000256" key="5">
    <source>
        <dbReference type="ARBA" id="ARBA00022984"/>
    </source>
</evidence>
<keyword evidence="5 8" id="KW-0573">Peptidoglycan synthesis</keyword>
<dbReference type="NCBIfam" id="TIGR01695">
    <property type="entry name" value="murJ_mviN"/>
    <property type="match status" value="1"/>
</dbReference>
<feature type="transmembrane region" description="Helical" evidence="8">
    <location>
        <begin position="323"/>
        <end position="345"/>
    </location>
</feature>
<feature type="transmembrane region" description="Helical" evidence="8">
    <location>
        <begin position="63"/>
        <end position="81"/>
    </location>
</feature>
<dbReference type="InterPro" id="IPR051050">
    <property type="entry name" value="Lipid_II_flippase_MurJ/MviN"/>
</dbReference>
<feature type="transmembrane region" description="Helical" evidence="8">
    <location>
        <begin position="434"/>
        <end position="457"/>
    </location>
</feature>
<comment type="caution">
    <text evidence="10">The sequence shown here is derived from an EMBL/GenBank/DDBJ whole genome shotgun (WGS) entry which is preliminary data.</text>
</comment>
<comment type="similarity">
    <text evidence="8 9">Belongs to the MurJ/MviN family.</text>
</comment>
<feature type="transmembrane region" description="Helical" evidence="8">
    <location>
        <begin position="390"/>
        <end position="414"/>
    </location>
</feature>
<feature type="transmembrane region" description="Helical" evidence="8">
    <location>
        <begin position="246"/>
        <end position="275"/>
    </location>
</feature>
<evidence type="ECO:0000256" key="6">
    <source>
        <dbReference type="ARBA" id="ARBA00022989"/>
    </source>
</evidence>